<evidence type="ECO:0008006" key="4">
    <source>
        <dbReference type="Google" id="ProtNLM"/>
    </source>
</evidence>
<dbReference type="Gene3D" id="3.90.1150.140">
    <property type="match status" value="1"/>
</dbReference>
<feature type="domain" description="Peptidoglycan beta-N-acetylmuramidase NamZ N-terminal" evidence="1">
    <location>
        <begin position="63"/>
        <end position="269"/>
    </location>
</feature>
<gene>
    <name evidence="3" type="ORF">METZ01_LOCUS95000</name>
</gene>
<dbReference type="InterPro" id="IPR048503">
    <property type="entry name" value="NamZ_C"/>
</dbReference>
<organism evidence="3">
    <name type="scientific">marine metagenome</name>
    <dbReference type="NCBI Taxonomy" id="408172"/>
    <lineage>
        <taxon>unclassified sequences</taxon>
        <taxon>metagenomes</taxon>
        <taxon>ecological metagenomes</taxon>
    </lineage>
</organism>
<dbReference type="PIRSF" id="PIRSF016719">
    <property type="entry name" value="UCP016719"/>
    <property type="match status" value="1"/>
</dbReference>
<evidence type="ECO:0000259" key="1">
    <source>
        <dbReference type="Pfam" id="PF07075"/>
    </source>
</evidence>
<sequence length="434" mass="49997">MKRKKHILRIILLNIVGFTLLSSQTYNYSVVMPVPDLSFHSSIFYGLDILEQMDFKPLYNKSIGVFTNQTAVNRKGVHLLDLLKSQSKIDVEVIFTPQFGLFVDQNERFKIEGKEKFDPIHNARIVEVFGRNVKPPEWSVKDLDLILIDLQDTGVRYSTYLATITKILEVASEWRIPVIVLDRPNPLRGDRIDGPVVREKFQSFEGYHLIPIRHGMTIGELSIMANEMGWIKDMKRANLTIIPMANWKRSYWLDKSEHPWISPHPNIGDIRANLSYVGFGLIEGSNLNDGRGTDRPYMRAGAPWLSGFHLAEKLIKLNLPGVEFRVVEYIPRKKPADKAIPLHVNKVCNGVDILITDPNRFDPLATATSIMILANQLYPNEFKWDELNRIDMLFGHSQLRLFAAQGKPANYLPPLWLKDVLKFNEFRQKFLLYE</sequence>
<dbReference type="Pfam" id="PF20732">
    <property type="entry name" value="NamZ_C"/>
    <property type="match status" value="1"/>
</dbReference>
<dbReference type="AlphaFoldDB" id="A0A381VP89"/>
<dbReference type="Gene3D" id="3.40.50.12170">
    <property type="entry name" value="Uncharacterised protein PF07075, DUF1343"/>
    <property type="match status" value="1"/>
</dbReference>
<protein>
    <recommendedName>
        <fullName evidence="4">DUF1343 domain-containing protein</fullName>
    </recommendedName>
</protein>
<dbReference type="PANTHER" id="PTHR42915:SF1">
    <property type="entry name" value="PEPTIDOGLYCAN BETA-N-ACETYLMURAMIDASE NAMZ"/>
    <property type="match status" value="1"/>
</dbReference>
<dbReference type="InterPro" id="IPR008302">
    <property type="entry name" value="NamZ"/>
</dbReference>
<reference evidence="3" key="1">
    <citation type="submission" date="2018-05" db="EMBL/GenBank/DDBJ databases">
        <authorList>
            <person name="Lanie J.A."/>
            <person name="Ng W.-L."/>
            <person name="Kazmierczak K.M."/>
            <person name="Andrzejewski T.M."/>
            <person name="Davidsen T.M."/>
            <person name="Wayne K.J."/>
            <person name="Tettelin H."/>
            <person name="Glass J.I."/>
            <person name="Rusch D."/>
            <person name="Podicherti R."/>
            <person name="Tsui H.-C.T."/>
            <person name="Winkler M.E."/>
        </authorList>
    </citation>
    <scope>NUCLEOTIDE SEQUENCE</scope>
</reference>
<dbReference type="GO" id="GO:0033922">
    <property type="term" value="F:peptidoglycan beta-N-acetylmuramidase activity"/>
    <property type="evidence" value="ECO:0007669"/>
    <property type="project" value="InterPro"/>
</dbReference>
<evidence type="ECO:0000313" key="3">
    <source>
        <dbReference type="EMBL" id="SVA42146.1"/>
    </source>
</evidence>
<proteinExistence type="predicted"/>
<dbReference type="PANTHER" id="PTHR42915">
    <property type="entry name" value="HYPOTHETICAL 460 KDA PROTEIN IN FEUA-SIGW INTERGENIC REGION [PRECURSOR]"/>
    <property type="match status" value="1"/>
</dbReference>
<name>A0A381VP89_9ZZZZ</name>
<dbReference type="Pfam" id="PF07075">
    <property type="entry name" value="NamZ_N"/>
    <property type="match status" value="1"/>
</dbReference>
<feature type="domain" description="Peptidoglycan beta-N-acetylmuramidase NamZ C-terminal" evidence="2">
    <location>
        <begin position="275"/>
        <end position="433"/>
    </location>
</feature>
<dbReference type="EMBL" id="UINC01009397">
    <property type="protein sequence ID" value="SVA42146.1"/>
    <property type="molecule type" value="Genomic_DNA"/>
</dbReference>
<accession>A0A381VP89</accession>
<evidence type="ECO:0000259" key="2">
    <source>
        <dbReference type="Pfam" id="PF20732"/>
    </source>
</evidence>
<dbReference type="InterPro" id="IPR048502">
    <property type="entry name" value="NamZ_N"/>
</dbReference>